<dbReference type="InterPro" id="IPR025474">
    <property type="entry name" value="DUF4325"/>
</dbReference>
<dbReference type="OrthoDB" id="512307at2"/>
<dbReference type="RefSeq" id="WP_055068052.1">
    <property type="nucleotide sequence ID" value="NZ_CP173697.1"/>
</dbReference>
<proteinExistence type="predicted"/>
<accession>A0A0M6WPY3</accession>
<sequence length="115" mass="13119">MKNNYFNVAELIESPSALTREQGSVVYNVIVPLLRNGENITLDFADVESLITPFLNVAIGKLYEDFSSEQLNDQLKISNLPEGTRAKFKLVIENAKKYYTDKELFEKNVEEVIDN</sequence>
<feature type="domain" description="DUF4325" evidence="1">
    <location>
        <begin position="22"/>
        <end position="80"/>
    </location>
</feature>
<dbReference type="Pfam" id="PF14213">
    <property type="entry name" value="DUF4325"/>
    <property type="match status" value="1"/>
</dbReference>
<dbReference type="Proteomes" id="UP000049979">
    <property type="component" value="Unassembled WGS sequence"/>
</dbReference>
<evidence type="ECO:0000313" key="3">
    <source>
        <dbReference type="Proteomes" id="UP000049979"/>
    </source>
</evidence>
<evidence type="ECO:0000313" key="2">
    <source>
        <dbReference type="EMBL" id="CRL39464.1"/>
    </source>
</evidence>
<protein>
    <recommendedName>
        <fullName evidence="1">DUF4325 domain-containing protein</fullName>
    </recommendedName>
</protein>
<evidence type="ECO:0000259" key="1">
    <source>
        <dbReference type="Pfam" id="PF14213"/>
    </source>
</evidence>
<gene>
    <name evidence="2" type="ORF">M72_29761</name>
</gene>
<dbReference type="EMBL" id="CVRR01000024">
    <property type="protein sequence ID" value="CRL39464.1"/>
    <property type="molecule type" value="Genomic_DNA"/>
</dbReference>
<organism evidence="2 3">
    <name type="scientific">Roseburia faecis</name>
    <dbReference type="NCBI Taxonomy" id="301302"/>
    <lineage>
        <taxon>Bacteria</taxon>
        <taxon>Bacillati</taxon>
        <taxon>Bacillota</taxon>
        <taxon>Clostridia</taxon>
        <taxon>Lachnospirales</taxon>
        <taxon>Lachnospiraceae</taxon>
        <taxon>Roseburia</taxon>
    </lineage>
</organism>
<keyword evidence="3" id="KW-1185">Reference proteome</keyword>
<reference evidence="3" key="1">
    <citation type="submission" date="2015-05" db="EMBL/GenBank/DDBJ databases">
        <authorList>
            <consortium name="Pathogen Informatics"/>
        </authorList>
    </citation>
    <scope>NUCLEOTIDE SEQUENCE [LARGE SCALE GENOMIC DNA]</scope>
    <source>
        <strain evidence="3">M72</strain>
    </source>
</reference>
<name>A0A0M6WPY3_9FIRM</name>
<dbReference type="AlphaFoldDB" id="A0A0M6WPY3"/>